<accession>A0A2S8BCC1</accession>
<evidence type="ECO:0000256" key="1">
    <source>
        <dbReference type="SAM" id="MobiDB-lite"/>
    </source>
</evidence>
<dbReference type="EMBL" id="PPEA01000861">
    <property type="protein sequence ID" value="PQM44295.1"/>
    <property type="molecule type" value="Genomic_DNA"/>
</dbReference>
<comment type="caution">
    <text evidence="2">The sequence shown here is derived from an EMBL/GenBank/DDBJ whole genome shotgun (WGS) entry which is preliminary data.</text>
</comment>
<protein>
    <submittedName>
        <fullName evidence="2">Uncharacterized protein</fullName>
    </submittedName>
</protein>
<evidence type="ECO:0000313" key="3">
    <source>
        <dbReference type="Proteomes" id="UP000238296"/>
    </source>
</evidence>
<reference evidence="2 3" key="1">
    <citation type="journal article" date="2017" name="Int. J. Syst. Evol. Microbiol.">
        <title>Mycobacterium talmoniae sp. nov., a slowly growing mycobacterium isolated from human respiratory samples.</title>
        <authorList>
            <person name="Davidson R.M."/>
            <person name="DeGroote M.A."/>
            <person name="Marola J.L."/>
            <person name="Buss S."/>
            <person name="Jones V."/>
            <person name="McNeil M.R."/>
            <person name="Freifeld A.G."/>
            <person name="Elaine Epperson L."/>
            <person name="Hasan N.A."/>
            <person name="Jackson M."/>
            <person name="Iwen P.C."/>
            <person name="Salfinger M."/>
            <person name="Strong M."/>
        </authorList>
    </citation>
    <scope>NUCLEOTIDE SEQUENCE [LARGE SCALE GENOMIC DNA]</scope>
    <source>
        <strain evidence="2 3">ATCC BAA-2683</strain>
    </source>
</reference>
<dbReference type="Proteomes" id="UP000238296">
    <property type="component" value="Unassembled WGS sequence"/>
</dbReference>
<dbReference type="AlphaFoldDB" id="A0A2S8BCC1"/>
<feature type="compositionally biased region" description="Polar residues" evidence="1">
    <location>
        <begin position="44"/>
        <end position="55"/>
    </location>
</feature>
<proteinExistence type="predicted"/>
<name>A0A2S8BCC1_9MYCO</name>
<sequence length="131" mass="13862">MSDRVRAPVNRQITIAPASPSGMLPSAHPVNAMDPAANPCHSPTAPSAATSTRLIQASRRAQRAARCQPASCTTGAACTWSWSWATPQAASTNSARLAGLTISTQRWYPQSAPDRPWRGLGIGLSGHYLQI</sequence>
<evidence type="ECO:0000313" key="2">
    <source>
        <dbReference type="EMBL" id="PQM44295.1"/>
    </source>
</evidence>
<feature type="region of interest" description="Disordered" evidence="1">
    <location>
        <begin position="17"/>
        <end position="56"/>
    </location>
</feature>
<gene>
    <name evidence="2" type="ORF">C1Y40_05548</name>
</gene>
<organism evidence="2 3">
    <name type="scientific">Mycobacterium talmoniae</name>
    <dbReference type="NCBI Taxonomy" id="1858794"/>
    <lineage>
        <taxon>Bacteria</taxon>
        <taxon>Bacillati</taxon>
        <taxon>Actinomycetota</taxon>
        <taxon>Actinomycetes</taxon>
        <taxon>Mycobacteriales</taxon>
        <taxon>Mycobacteriaceae</taxon>
        <taxon>Mycobacterium</taxon>
    </lineage>
</organism>